<accession>A0A2V4CAH7</accession>
<sequence>MSIIETNSSGAAFCVRDSNRKAHSPTKEVRGLAVDSPTLGARQKKQLKIKVMNLNHKLF</sequence>
<name>A0A2V4CAH7_9FLAO</name>
<organism evidence="1 2">
    <name type="scientific">Flavobacterium hydrophilum</name>
    <dbReference type="NCBI Taxonomy" id="2211445"/>
    <lineage>
        <taxon>Bacteria</taxon>
        <taxon>Pseudomonadati</taxon>
        <taxon>Bacteroidota</taxon>
        <taxon>Flavobacteriia</taxon>
        <taxon>Flavobacteriales</taxon>
        <taxon>Flavobacteriaceae</taxon>
        <taxon>Flavobacterium</taxon>
    </lineage>
</organism>
<protein>
    <submittedName>
        <fullName evidence="1">Uncharacterized protein</fullName>
    </submittedName>
</protein>
<comment type="caution">
    <text evidence="1">The sequence shown here is derived from an EMBL/GenBank/DDBJ whole genome shotgun (WGS) entry which is preliminary data.</text>
</comment>
<reference evidence="1 2" key="1">
    <citation type="submission" date="2018-05" db="EMBL/GenBank/DDBJ databases">
        <title>Flavobacterium sp. strain IMCC34758, incomplete genome.</title>
        <authorList>
            <person name="Joung Y."/>
        </authorList>
    </citation>
    <scope>NUCLEOTIDE SEQUENCE [LARGE SCALE GENOMIC DNA]</scope>
    <source>
        <strain evidence="1 2">IMCC34758</strain>
    </source>
</reference>
<evidence type="ECO:0000313" key="2">
    <source>
        <dbReference type="Proteomes" id="UP000247681"/>
    </source>
</evidence>
<evidence type="ECO:0000313" key="1">
    <source>
        <dbReference type="EMBL" id="PXY47153.1"/>
    </source>
</evidence>
<keyword evidence="2" id="KW-1185">Reference proteome</keyword>
<gene>
    <name evidence="1" type="ORF">DMB68_08400</name>
</gene>
<dbReference type="AlphaFoldDB" id="A0A2V4CAH7"/>
<dbReference type="Proteomes" id="UP000247681">
    <property type="component" value="Unassembled WGS sequence"/>
</dbReference>
<dbReference type="EMBL" id="QJHL01000001">
    <property type="protein sequence ID" value="PXY47153.1"/>
    <property type="molecule type" value="Genomic_DNA"/>
</dbReference>
<proteinExistence type="predicted"/>